<dbReference type="InterPro" id="IPR001631">
    <property type="entry name" value="TopoI"/>
</dbReference>
<evidence type="ECO:0000256" key="4">
    <source>
        <dbReference type="ARBA" id="ARBA00023029"/>
    </source>
</evidence>
<keyword evidence="4" id="KW-0799">Topoisomerase</keyword>
<dbReference type="GO" id="GO:0007059">
    <property type="term" value="P:chromosome segregation"/>
    <property type="evidence" value="ECO:0007669"/>
    <property type="project" value="TreeGrafter"/>
</dbReference>
<dbReference type="AlphaFoldDB" id="A0AAD3SUP0"/>
<dbReference type="GO" id="GO:0006260">
    <property type="term" value="P:DNA replication"/>
    <property type="evidence" value="ECO:0007669"/>
    <property type="project" value="TreeGrafter"/>
</dbReference>
<dbReference type="InterPro" id="IPR014711">
    <property type="entry name" value="TopoI_cat_a-hlx-sub_euk"/>
</dbReference>
<evidence type="ECO:0000256" key="1">
    <source>
        <dbReference type="ARBA" id="ARBA00000213"/>
    </source>
</evidence>
<dbReference type="InterPro" id="IPR051062">
    <property type="entry name" value="Topoisomerase_IB"/>
</dbReference>
<dbReference type="EMBL" id="BSYO01000019">
    <property type="protein sequence ID" value="GMH18245.1"/>
    <property type="molecule type" value="Genomic_DNA"/>
</dbReference>
<dbReference type="Proteomes" id="UP001279734">
    <property type="component" value="Unassembled WGS sequence"/>
</dbReference>
<evidence type="ECO:0000259" key="8">
    <source>
        <dbReference type="Pfam" id="PF01028"/>
    </source>
</evidence>
<comment type="similarity">
    <text evidence="2">Belongs to the type IB topoisomerase family.</text>
</comment>
<accession>A0AAD3SUP0</accession>
<evidence type="ECO:0000313" key="9">
    <source>
        <dbReference type="EMBL" id="GMH18245.1"/>
    </source>
</evidence>
<keyword evidence="6" id="KW-0413">Isomerase</keyword>
<evidence type="ECO:0000313" key="10">
    <source>
        <dbReference type="Proteomes" id="UP001279734"/>
    </source>
</evidence>
<evidence type="ECO:0000256" key="5">
    <source>
        <dbReference type="ARBA" id="ARBA00023125"/>
    </source>
</evidence>
<comment type="caution">
    <text evidence="7">Lacks conserved residue(s) required for the propagation of feature annotation.</text>
</comment>
<keyword evidence="5 7" id="KW-0238">DNA-binding</keyword>
<dbReference type="InterPro" id="IPR013500">
    <property type="entry name" value="TopoI_cat_euk"/>
</dbReference>
<dbReference type="GO" id="GO:0006265">
    <property type="term" value="P:DNA topological change"/>
    <property type="evidence" value="ECO:0007669"/>
    <property type="project" value="InterPro"/>
</dbReference>
<dbReference type="GO" id="GO:0003917">
    <property type="term" value="F:DNA topoisomerase type I (single strand cut, ATP-independent) activity"/>
    <property type="evidence" value="ECO:0007669"/>
    <property type="project" value="UniProtKB-EC"/>
</dbReference>
<evidence type="ECO:0000256" key="2">
    <source>
        <dbReference type="ARBA" id="ARBA00006645"/>
    </source>
</evidence>
<dbReference type="GO" id="GO:0005730">
    <property type="term" value="C:nucleolus"/>
    <property type="evidence" value="ECO:0007669"/>
    <property type="project" value="TreeGrafter"/>
</dbReference>
<dbReference type="PANTHER" id="PTHR10290:SF23">
    <property type="entry name" value="DNA TOPOISOMERASE 1 BETA"/>
    <property type="match status" value="1"/>
</dbReference>
<dbReference type="InterPro" id="IPR011010">
    <property type="entry name" value="DNA_brk_join_enz"/>
</dbReference>
<organism evidence="9 10">
    <name type="scientific">Nepenthes gracilis</name>
    <name type="common">Slender pitcher plant</name>
    <dbReference type="NCBI Taxonomy" id="150966"/>
    <lineage>
        <taxon>Eukaryota</taxon>
        <taxon>Viridiplantae</taxon>
        <taxon>Streptophyta</taxon>
        <taxon>Embryophyta</taxon>
        <taxon>Tracheophyta</taxon>
        <taxon>Spermatophyta</taxon>
        <taxon>Magnoliopsida</taxon>
        <taxon>eudicotyledons</taxon>
        <taxon>Gunneridae</taxon>
        <taxon>Pentapetalae</taxon>
        <taxon>Caryophyllales</taxon>
        <taxon>Nepenthaceae</taxon>
        <taxon>Nepenthes</taxon>
    </lineage>
</organism>
<dbReference type="PROSITE" id="PS52038">
    <property type="entry name" value="TOPO_IB_2"/>
    <property type="match status" value="1"/>
</dbReference>
<reference evidence="9" key="1">
    <citation type="submission" date="2023-05" db="EMBL/GenBank/DDBJ databases">
        <title>Nepenthes gracilis genome sequencing.</title>
        <authorList>
            <person name="Fukushima K."/>
        </authorList>
    </citation>
    <scope>NUCLEOTIDE SEQUENCE</scope>
    <source>
        <strain evidence="9">SING2019-196</strain>
    </source>
</reference>
<dbReference type="Pfam" id="PF01028">
    <property type="entry name" value="Topoisom_I"/>
    <property type="match status" value="1"/>
</dbReference>
<dbReference type="EC" id="5.6.2.1" evidence="3"/>
<dbReference type="PRINTS" id="PR00416">
    <property type="entry name" value="EUTPISMRASEI"/>
</dbReference>
<evidence type="ECO:0000256" key="7">
    <source>
        <dbReference type="PROSITE-ProRule" id="PRU01382"/>
    </source>
</evidence>
<feature type="domain" description="DNA topoisomerase I catalytic core eukaryotic-type" evidence="8">
    <location>
        <begin position="30"/>
        <end position="79"/>
    </location>
</feature>
<name>A0AAD3SUP0_NEPGR</name>
<dbReference type="Gene3D" id="3.90.15.10">
    <property type="entry name" value="Topoisomerase I, Chain A, domain 3"/>
    <property type="match status" value="1"/>
</dbReference>
<proteinExistence type="inferred from homology"/>
<dbReference type="PANTHER" id="PTHR10290">
    <property type="entry name" value="DNA TOPOISOMERASE I"/>
    <property type="match status" value="1"/>
</dbReference>
<evidence type="ECO:0000256" key="3">
    <source>
        <dbReference type="ARBA" id="ARBA00012891"/>
    </source>
</evidence>
<protein>
    <recommendedName>
        <fullName evidence="3">DNA topoisomerase</fullName>
        <ecNumber evidence="3">5.6.2.1</ecNumber>
    </recommendedName>
</protein>
<comment type="caution">
    <text evidence="9">The sequence shown here is derived from an EMBL/GenBank/DDBJ whole genome shotgun (WGS) entry which is preliminary data.</text>
</comment>
<gene>
    <name evidence="9" type="ORF">Nepgr_020086</name>
</gene>
<keyword evidence="10" id="KW-1185">Reference proteome</keyword>
<evidence type="ECO:0000256" key="6">
    <source>
        <dbReference type="ARBA" id="ARBA00023235"/>
    </source>
</evidence>
<sequence>MIIQFRGWLSGMIPLTQRSSRLYSWRERHKHQKFEDTTKRQIAVATYFMDRLSFRDGYEKDDDEIDTVGCCTLKVENVKP</sequence>
<comment type="catalytic activity">
    <reaction evidence="1">
        <text>ATP-independent breakage of single-stranded DNA, followed by passage and rejoining.</text>
        <dbReference type="EC" id="5.6.2.1"/>
    </reaction>
</comment>
<dbReference type="GO" id="GO:0003677">
    <property type="term" value="F:DNA binding"/>
    <property type="evidence" value="ECO:0007669"/>
    <property type="project" value="UniProtKB-UniRule"/>
</dbReference>
<dbReference type="SUPFAM" id="SSF56349">
    <property type="entry name" value="DNA breaking-rejoining enzymes"/>
    <property type="match status" value="1"/>
</dbReference>